<comment type="caution">
    <text evidence="1">The sequence shown here is derived from an EMBL/GenBank/DDBJ whole genome shotgun (WGS) entry which is preliminary data.</text>
</comment>
<keyword evidence="2" id="KW-1185">Reference proteome</keyword>
<dbReference type="EMBL" id="JAOPJF010000063">
    <property type="protein sequence ID" value="KAK1141511.1"/>
    <property type="molecule type" value="Genomic_DNA"/>
</dbReference>
<sequence>MGEMNIRMWRQFWEERFLAENEKREADLKNVVLPQWDEVVDELYQAILERAEGAERLMGLLQASEMEGEGGEEGNDGDRGSFSSYDAASSVMEDIALL</sequence>
<dbReference type="Proteomes" id="UP001177260">
    <property type="component" value="Unassembled WGS sequence"/>
</dbReference>
<name>A0ACC3AUU5_9EURO</name>
<gene>
    <name evidence="1" type="ORF">N8T08_009051</name>
</gene>
<proteinExistence type="predicted"/>
<protein>
    <submittedName>
        <fullName evidence="1">Uncharacterized protein</fullName>
    </submittedName>
</protein>
<evidence type="ECO:0000313" key="2">
    <source>
        <dbReference type="Proteomes" id="UP001177260"/>
    </source>
</evidence>
<organism evidence="1 2">
    <name type="scientific">Aspergillus melleus</name>
    <dbReference type="NCBI Taxonomy" id="138277"/>
    <lineage>
        <taxon>Eukaryota</taxon>
        <taxon>Fungi</taxon>
        <taxon>Dikarya</taxon>
        <taxon>Ascomycota</taxon>
        <taxon>Pezizomycotina</taxon>
        <taxon>Eurotiomycetes</taxon>
        <taxon>Eurotiomycetidae</taxon>
        <taxon>Eurotiales</taxon>
        <taxon>Aspergillaceae</taxon>
        <taxon>Aspergillus</taxon>
        <taxon>Aspergillus subgen. Circumdati</taxon>
    </lineage>
</organism>
<reference evidence="1 2" key="1">
    <citation type="journal article" date="2023" name="ACS Omega">
        <title>Identification of the Neoaspergillic Acid Biosynthesis Gene Cluster by Establishing an In Vitro CRISPR-Ribonucleoprotein Genetic System in Aspergillus melleus.</title>
        <authorList>
            <person name="Yuan B."/>
            <person name="Grau M.F."/>
            <person name="Murata R.M."/>
            <person name="Torok T."/>
            <person name="Venkateswaran K."/>
            <person name="Stajich J.E."/>
            <person name="Wang C.C.C."/>
        </authorList>
    </citation>
    <scope>NUCLEOTIDE SEQUENCE [LARGE SCALE GENOMIC DNA]</scope>
    <source>
        <strain evidence="1 2">IMV 1140</strain>
    </source>
</reference>
<accession>A0ACC3AUU5</accession>
<evidence type="ECO:0000313" key="1">
    <source>
        <dbReference type="EMBL" id="KAK1141511.1"/>
    </source>
</evidence>